<dbReference type="Proteomes" id="UP000821866">
    <property type="component" value="Chromosome 8"/>
</dbReference>
<accession>A0A9J6D897</accession>
<reference evidence="1" key="1">
    <citation type="journal article" date="2020" name="Cell">
        <title>Large-Scale Comparative Analyses of Tick Genomes Elucidate Their Genetic Diversity and Vector Capacities.</title>
        <authorList>
            <consortium name="Tick Genome and Microbiome Consortium (TIGMIC)"/>
            <person name="Jia N."/>
            <person name="Wang J."/>
            <person name="Shi W."/>
            <person name="Du L."/>
            <person name="Sun Y."/>
            <person name="Zhan W."/>
            <person name="Jiang J.F."/>
            <person name="Wang Q."/>
            <person name="Zhang B."/>
            <person name="Ji P."/>
            <person name="Bell-Sakyi L."/>
            <person name="Cui X.M."/>
            <person name="Yuan T.T."/>
            <person name="Jiang B.G."/>
            <person name="Yang W.F."/>
            <person name="Lam T.T."/>
            <person name="Chang Q.C."/>
            <person name="Ding S.J."/>
            <person name="Wang X.J."/>
            <person name="Zhu J.G."/>
            <person name="Ruan X.D."/>
            <person name="Zhao L."/>
            <person name="Wei J.T."/>
            <person name="Ye R.Z."/>
            <person name="Que T.C."/>
            <person name="Du C.H."/>
            <person name="Zhou Y.H."/>
            <person name="Cheng J.X."/>
            <person name="Dai P.F."/>
            <person name="Guo W.B."/>
            <person name="Han X.H."/>
            <person name="Huang E.J."/>
            <person name="Li L.F."/>
            <person name="Wei W."/>
            <person name="Gao Y.C."/>
            <person name="Liu J.Z."/>
            <person name="Shao H.Z."/>
            <person name="Wang X."/>
            <person name="Wang C.C."/>
            <person name="Yang T.C."/>
            <person name="Huo Q.B."/>
            <person name="Li W."/>
            <person name="Chen H.Y."/>
            <person name="Chen S.E."/>
            <person name="Zhou L.G."/>
            <person name="Ni X.B."/>
            <person name="Tian J.H."/>
            <person name="Sheng Y."/>
            <person name="Liu T."/>
            <person name="Pan Y.S."/>
            <person name="Xia L.Y."/>
            <person name="Li J."/>
            <person name="Zhao F."/>
            <person name="Cao W.C."/>
        </authorList>
    </citation>
    <scope>NUCLEOTIDE SEQUENCE</scope>
    <source>
        <strain evidence="1">Rmic-2018</strain>
    </source>
</reference>
<dbReference type="EMBL" id="JABSTU010000010">
    <property type="protein sequence ID" value="KAH8018231.1"/>
    <property type="molecule type" value="Genomic_DNA"/>
</dbReference>
<comment type="caution">
    <text evidence="1">The sequence shown here is derived from an EMBL/GenBank/DDBJ whole genome shotgun (WGS) entry which is preliminary data.</text>
</comment>
<dbReference type="AlphaFoldDB" id="A0A9J6D897"/>
<organism evidence="1 2">
    <name type="scientific">Rhipicephalus microplus</name>
    <name type="common">Cattle tick</name>
    <name type="synonym">Boophilus microplus</name>
    <dbReference type="NCBI Taxonomy" id="6941"/>
    <lineage>
        <taxon>Eukaryota</taxon>
        <taxon>Metazoa</taxon>
        <taxon>Ecdysozoa</taxon>
        <taxon>Arthropoda</taxon>
        <taxon>Chelicerata</taxon>
        <taxon>Arachnida</taxon>
        <taxon>Acari</taxon>
        <taxon>Parasitiformes</taxon>
        <taxon>Ixodida</taxon>
        <taxon>Ixodoidea</taxon>
        <taxon>Ixodidae</taxon>
        <taxon>Rhipicephalinae</taxon>
        <taxon>Rhipicephalus</taxon>
        <taxon>Boophilus</taxon>
    </lineage>
</organism>
<dbReference type="VEuPathDB" id="VectorBase:LOC119176259"/>
<name>A0A9J6D897_RHIMP</name>
<reference evidence="1" key="2">
    <citation type="submission" date="2021-09" db="EMBL/GenBank/DDBJ databases">
        <authorList>
            <person name="Jia N."/>
            <person name="Wang J."/>
            <person name="Shi W."/>
            <person name="Du L."/>
            <person name="Sun Y."/>
            <person name="Zhan W."/>
            <person name="Jiang J."/>
            <person name="Wang Q."/>
            <person name="Zhang B."/>
            <person name="Ji P."/>
            <person name="Sakyi L.B."/>
            <person name="Cui X."/>
            <person name="Yuan T."/>
            <person name="Jiang B."/>
            <person name="Yang W."/>
            <person name="Lam T.T.-Y."/>
            <person name="Chang Q."/>
            <person name="Ding S."/>
            <person name="Wang X."/>
            <person name="Zhu J."/>
            <person name="Ruan X."/>
            <person name="Zhao L."/>
            <person name="Wei J."/>
            <person name="Que T."/>
            <person name="Du C."/>
            <person name="Cheng J."/>
            <person name="Dai P."/>
            <person name="Han X."/>
            <person name="Huang E."/>
            <person name="Gao Y."/>
            <person name="Liu J."/>
            <person name="Shao H."/>
            <person name="Ye R."/>
            <person name="Li L."/>
            <person name="Wei W."/>
            <person name="Wang X."/>
            <person name="Wang C."/>
            <person name="Huo Q."/>
            <person name="Li W."/>
            <person name="Guo W."/>
            <person name="Chen H."/>
            <person name="Chen S."/>
            <person name="Zhou L."/>
            <person name="Zhou L."/>
            <person name="Ni X."/>
            <person name="Tian J."/>
            <person name="Zhou Y."/>
            <person name="Sheng Y."/>
            <person name="Liu T."/>
            <person name="Pan Y."/>
            <person name="Xia L."/>
            <person name="Li J."/>
            <person name="Zhao F."/>
            <person name="Cao W."/>
        </authorList>
    </citation>
    <scope>NUCLEOTIDE SEQUENCE</scope>
    <source>
        <strain evidence="1">Rmic-2018</strain>
        <tissue evidence="1">Larvae</tissue>
    </source>
</reference>
<protein>
    <recommendedName>
        <fullName evidence="3">Tick transposon</fullName>
    </recommendedName>
</protein>
<gene>
    <name evidence="1" type="ORF">HPB51_000475</name>
</gene>
<evidence type="ECO:0000313" key="1">
    <source>
        <dbReference type="EMBL" id="KAH8018231.1"/>
    </source>
</evidence>
<proteinExistence type="predicted"/>
<evidence type="ECO:0008006" key="3">
    <source>
        <dbReference type="Google" id="ProtNLM"/>
    </source>
</evidence>
<sequence>MIRDHIVFGTSDEKVGQKLLRDKELVLAKAKQVCKTTEFSRARNQIWVHEQRQIDHIAARQKQRKRNGASTVIECSRCGQEHGSRTAPAFGRNCRRCGGKNVFAVRCKSNRQMAEVSANEDFVILHVSLDAIESHPNWVMEAQVGSKHMKLKVDTGAPANLLP</sequence>
<keyword evidence="2" id="KW-1185">Reference proteome</keyword>
<evidence type="ECO:0000313" key="2">
    <source>
        <dbReference type="Proteomes" id="UP000821866"/>
    </source>
</evidence>